<feature type="chain" id="PRO_5014941283" description="Secreted protein" evidence="2">
    <location>
        <begin position="23"/>
        <end position="105"/>
    </location>
</feature>
<feature type="transmembrane region" description="Helical" evidence="1">
    <location>
        <begin position="60"/>
        <end position="82"/>
    </location>
</feature>
<evidence type="ECO:0000256" key="2">
    <source>
        <dbReference type="SAM" id="SignalP"/>
    </source>
</evidence>
<dbReference type="AlphaFoldDB" id="A0A2M4DCT1"/>
<evidence type="ECO:0000256" key="1">
    <source>
        <dbReference type="SAM" id="Phobius"/>
    </source>
</evidence>
<organism evidence="3">
    <name type="scientific">Anopheles darlingi</name>
    <name type="common">Mosquito</name>
    <dbReference type="NCBI Taxonomy" id="43151"/>
    <lineage>
        <taxon>Eukaryota</taxon>
        <taxon>Metazoa</taxon>
        <taxon>Ecdysozoa</taxon>
        <taxon>Arthropoda</taxon>
        <taxon>Hexapoda</taxon>
        <taxon>Insecta</taxon>
        <taxon>Pterygota</taxon>
        <taxon>Neoptera</taxon>
        <taxon>Endopterygota</taxon>
        <taxon>Diptera</taxon>
        <taxon>Nematocera</taxon>
        <taxon>Culicoidea</taxon>
        <taxon>Culicidae</taxon>
        <taxon>Anophelinae</taxon>
        <taxon>Anopheles</taxon>
    </lineage>
</organism>
<reference evidence="3" key="1">
    <citation type="submission" date="2018-01" db="EMBL/GenBank/DDBJ databases">
        <title>An insight into the sialome of Amazonian anophelines.</title>
        <authorList>
            <person name="Ribeiro J.M."/>
            <person name="Scarpassa V."/>
            <person name="Calvo E."/>
        </authorList>
    </citation>
    <scope>NUCLEOTIDE SEQUENCE</scope>
</reference>
<feature type="signal peptide" evidence="2">
    <location>
        <begin position="1"/>
        <end position="22"/>
    </location>
</feature>
<evidence type="ECO:0008006" key="4">
    <source>
        <dbReference type="Google" id="ProtNLM"/>
    </source>
</evidence>
<evidence type="ECO:0000313" key="3">
    <source>
        <dbReference type="EMBL" id="MBW75319.1"/>
    </source>
</evidence>
<keyword evidence="1" id="KW-0472">Membrane</keyword>
<dbReference type="EMBL" id="GGFL01011141">
    <property type="protein sequence ID" value="MBW75319.1"/>
    <property type="molecule type" value="Transcribed_RNA"/>
</dbReference>
<proteinExistence type="predicted"/>
<accession>A0A2M4DCT1</accession>
<keyword evidence="2" id="KW-0732">Signal</keyword>
<sequence>MVITMSATRLSALSHCIWSASASQYGIPHRKISSKLCGTPTHSGISFKATAVRGLMSNRYTYVSACWLMCMASSIVGATYFLSVANSMYFRRSASGSVVGGYGLY</sequence>
<protein>
    <recommendedName>
        <fullName evidence="4">Secreted protein</fullName>
    </recommendedName>
</protein>
<name>A0A2M4DCT1_ANODA</name>
<keyword evidence="1" id="KW-1133">Transmembrane helix</keyword>
<keyword evidence="1" id="KW-0812">Transmembrane</keyword>